<dbReference type="GO" id="GO:0005524">
    <property type="term" value="F:ATP binding"/>
    <property type="evidence" value="ECO:0007669"/>
    <property type="project" value="UniProtKB-UniRule"/>
</dbReference>
<dbReference type="InterPro" id="IPR036393">
    <property type="entry name" value="AceGlu_kinase-like_sf"/>
</dbReference>
<evidence type="ECO:0000256" key="6">
    <source>
        <dbReference type="ARBA" id="ARBA00022777"/>
    </source>
</evidence>
<dbReference type="InterPro" id="IPR001048">
    <property type="entry name" value="Asp/Glu/Uridylate_kinase"/>
</dbReference>
<dbReference type="AlphaFoldDB" id="A0A7M2X3V4"/>
<dbReference type="InterPro" id="IPR004662">
    <property type="entry name" value="AcgluKinase_fam"/>
</dbReference>
<dbReference type="NCBIfam" id="TIGR00761">
    <property type="entry name" value="argB"/>
    <property type="match status" value="1"/>
</dbReference>
<dbReference type="PANTHER" id="PTHR23342">
    <property type="entry name" value="N-ACETYLGLUTAMATE SYNTHASE"/>
    <property type="match status" value="1"/>
</dbReference>
<dbReference type="UniPathway" id="UPA00068">
    <property type="reaction ID" value="UER00107"/>
</dbReference>
<comment type="subcellular location">
    <subcellularLocation>
        <location evidence="9">Cytoplasm</location>
    </subcellularLocation>
</comment>
<accession>A0A7M2X3V4</accession>
<dbReference type="SUPFAM" id="SSF53633">
    <property type="entry name" value="Carbamate kinase-like"/>
    <property type="match status" value="1"/>
</dbReference>
<comment type="function">
    <text evidence="9">Catalyzes the ATP-dependent phosphorylation of N-acetyl-L-glutamate.</text>
</comment>
<evidence type="ECO:0000259" key="10">
    <source>
        <dbReference type="Pfam" id="PF00696"/>
    </source>
</evidence>
<dbReference type="HAMAP" id="MF_00082">
    <property type="entry name" value="ArgB"/>
    <property type="match status" value="1"/>
</dbReference>
<feature type="site" description="Transition state stabilizer" evidence="9">
    <location>
        <position position="249"/>
    </location>
</feature>
<feature type="binding site" evidence="9">
    <location>
        <begin position="64"/>
        <end position="65"/>
    </location>
    <ligand>
        <name>substrate</name>
    </ligand>
</feature>
<evidence type="ECO:0000256" key="3">
    <source>
        <dbReference type="ARBA" id="ARBA00022605"/>
    </source>
</evidence>
<evidence type="ECO:0000256" key="7">
    <source>
        <dbReference type="ARBA" id="ARBA00022840"/>
    </source>
</evidence>
<keyword evidence="3 9" id="KW-0028">Amino-acid biosynthesis</keyword>
<organism evidence="11 12">
    <name type="scientific">Humisphaera borealis</name>
    <dbReference type="NCBI Taxonomy" id="2807512"/>
    <lineage>
        <taxon>Bacteria</taxon>
        <taxon>Pseudomonadati</taxon>
        <taxon>Planctomycetota</taxon>
        <taxon>Phycisphaerae</taxon>
        <taxon>Tepidisphaerales</taxon>
        <taxon>Tepidisphaeraceae</taxon>
        <taxon>Humisphaera</taxon>
    </lineage>
</organism>
<dbReference type="InterPro" id="IPR001057">
    <property type="entry name" value="Glu/AcGlu_kinase"/>
</dbReference>
<keyword evidence="5 9" id="KW-0547">Nucleotide-binding</keyword>
<dbReference type="Pfam" id="PF00696">
    <property type="entry name" value="AA_kinase"/>
    <property type="match status" value="1"/>
</dbReference>
<keyword evidence="9" id="KW-0963">Cytoplasm</keyword>
<evidence type="ECO:0000256" key="2">
    <source>
        <dbReference type="ARBA" id="ARBA00022571"/>
    </source>
</evidence>
<evidence type="ECO:0000256" key="8">
    <source>
        <dbReference type="ARBA" id="ARBA00048141"/>
    </source>
</evidence>
<dbReference type="PRINTS" id="PR00474">
    <property type="entry name" value="GLU5KINASE"/>
</dbReference>
<dbReference type="KEGG" id="hbs:IPV69_16350"/>
<keyword evidence="7 9" id="KW-0067">ATP-binding</keyword>
<comment type="similarity">
    <text evidence="9">Belongs to the acetylglutamate kinase family. ArgB subfamily.</text>
</comment>
<feature type="binding site" evidence="9">
    <location>
        <position position="186"/>
    </location>
    <ligand>
        <name>substrate</name>
    </ligand>
</feature>
<dbReference type="FunFam" id="3.40.1160.10:FF:000004">
    <property type="entry name" value="Acetylglutamate kinase"/>
    <property type="match status" value="1"/>
</dbReference>
<evidence type="ECO:0000256" key="1">
    <source>
        <dbReference type="ARBA" id="ARBA00004828"/>
    </source>
</evidence>
<sequence length="291" mass="31116">MSEASDKARGLVEALSYIQRFHDKVIVVKVGGSIMDDEKALSNILTDIVFMNYVGMQPVIVHGGGKAINDAMEKSGLTPQWVQGRRYTDDRTLAIAEHVLCNQINRFIVDFIQAQGCEAMGLHSLASTVLFAQKTFLQGEGGRRIDLGQVGEVTRVNSRLLQLLVQADSIPVIATIARDDAGGKLNVNADTAAGAVAAAMKAEKLIVVSDTHGIRRDAKDPATRVSTLTVAQIDDMVKDGTISAGMLPKVEACIAALKGGSNKTHIIDGRIPHALMLEIYTEAGIGTEIVL</sequence>
<evidence type="ECO:0000313" key="12">
    <source>
        <dbReference type="Proteomes" id="UP000593765"/>
    </source>
</evidence>
<dbReference type="InterPro" id="IPR037528">
    <property type="entry name" value="ArgB"/>
</dbReference>
<comment type="catalytic activity">
    <reaction evidence="8 9">
        <text>N-acetyl-L-glutamate + ATP = N-acetyl-L-glutamyl 5-phosphate + ADP</text>
        <dbReference type="Rhea" id="RHEA:14629"/>
        <dbReference type="ChEBI" id="CHEBI:30616"/>
        <dbReference type="ChEBI" id="CHEBI:44337"/>
        <dbReference type="ChEBI" id="CHEBI:57936"/>
        <dbReference type="ChEBI" id="CHEBI:456216"/>
        <dbReference type="EC" id="2.7.2.8"/>
    </reaction>
</comment>
<keyword evidence="12" id="KW-1185">Reference proteome</keyword>
<keyword evidence="6 9" id="KW-0418">Kinase</keyword>
<dbReference type="PIRSF" id="PIRSF000728">
    <property type="entry name" value="NAGK"/>
    <property type="match status" value="1"/>
</dbReference>
<protein>
    <recommendedName>
        <fullName evidence="9">Acetylglutamate kinase</fullName>
        <ecNumber evidence="9">2.7.2.8</ecNumber>
    </recommendedName>
    <alternativeName>
        <fullName evidence="9">N-acetyl-L-glutamate 5-phosphotransferase</fullName>
    </alternativeName>
    <alternativeName>
        <fullName evidence="9">NAG kinase</fullName>
        <shortName evidence="9">NAGK</shortName>
    </alternativeName>
</protein>
<keyword evidence="2 9" id="KW-0055">Arginine biosynthesis</keyword>
<dbReference type="EC" id="2.7.2.8" evidence="9"/>
<reference evidence="11 12" key="1">
    <citation type="submission" date="2020-10" db="EMBL/GenBank/DDBJ databases">
        <title>Wide distribution of Phycisphaera-like planctomycetes from WD2101 soil group in peatlands and genome analysis of the first cultivated representative.</title>
        <authorList>
            <person name="Dedysh S.N."/>
            <person name="Beletsky A.V."/>
            <person name="Ivanova A."/>
            <person name="Kulichevskaya I.S."/>
            <person name="Suzina N.E."/>
            <person name="Philippov D.A."/>
            <person name="Rakitin A.L."/>
            <person name="Mardanov A.V."/>
            <person name="Ravin N.V."/>
        </authorList>
    </citation>
    <scope>NUCLEOTIDE SEQUENCE [LARGE SCALE GENOMIC DNA]</scope>
    <source>
        <strain evidence="11 12">M1803</strain>
    </source>
</reference>
<gene>
    <name evidence="9 11" type="primary">argB</name>
    <name evidence="11" type="ORF">IPV69_16350</name>
</gene>
<dbReference type="Proteomes" id="UP000593765">
    <property type="component" value="Chromosome"/>
</dbReference>
<evidence type="ECO:0000313" key="11">
    <source>
        <dbReference type="EMBL" id="QOV92446.1"/>
    </source>
</evidence>
<feature type="domain" description="Aspartate/glutamate/uridylate kinase" evidence="10">
    <location>
        <begin position="24"/>
        <end position="268"/>
    </location>
</feature>
<name>A0A7M2X3V4_9BACT</name>
<proteinExistence type="inferred from homology"/>
<evidence type="ECO:0000256" key="4">
    <source>
        <dbReference type="ARBA" id="ARBA00022679"/>
    </source>
</evidence>
<evidence type="ECO:0000256" key="5">
    <source>
        <dbReference type="ARBA" id="ARBA00022741"/>
    </source>
</evidence>
<dbReference type="GO" id="GO:0003991">
    <property type="term" value="F:acetylglutamate kinase activity"/>
    <property type="evidence" value="ECO:0007669"/>
    <property type="project" value="UniProtKB-UniRule"/>
</dbReference>
<feature type="binding site" evidence="9">
    <location>
        <position position="86"/>
    </location>
    <ligand>
        <name>substrate</name>
    </ligand>
</feature>
<dbReference type="GO" id="GO:0005737">
    <property type="term" value="C:cytoplasm"/>
    <property type="evidence" value="ECO:0007669"/>
    <property type="project" value="UniProtKB-SubCell"/>
</dbReference>
<dbReference type="EMBL" id="CP063458">
    <property type="protein sequence ID" value="QOV92446.1"/>
    <property type="molecule type" value="Genomic_DNA"/>
</dbReference>
<feature type="site" description="Transition state stabilizer" evidence="9">
    <location>
        <position position="29"/>
    </location>
</feature>
<dbReference type="Gene3D" id="3.40.1160.10">
    <property type="entry name" value="Acetylglutamate kinase-like"/>
    <property type="match status" value="1"/>
</dbReference>
<keyword evidence="4 9" id="KW-0808">Transferase</keyword>
<comment type="pathway">
    <text evidence="1 9">Amino-acid biosynthesis; L-arginine biosynthesis; N(2)-acetyl-L-ornithine from L-glutamate: step 2/4.</text>
</comment>
<dbReference type="GO" id="GO:0042450">
    <property type="term" value="P:L-arginine biosynthetic process via ornithine"/>
    <property type="evidence" value="ECO:0007669"/>
    <property type="project" value="UniProtKB-UniRule"/>
</dbReference>
<dbReference type="PANTHER" id="PTHR23342:SF0">
    <property type="entry name" value="N-ACETYLGLUTAMATE SYNTHASE, MITOCHONDRIAL"/>
    <property type="match status" value="1"/>
</dbReference>
<evidence type="ECO:0000256" key="9">
    <source>
        <dbReference type="HAMAP-Rule" id="MF_00082"/>
    </source>
</evidence>